<feature type="transmembrane region" description="Helical" evidence="1">
    <location>
        <begin position="206"/>
        <end position="225"/>
    </location>
</feature>
<sequence length="320" mass="37664">MININTIKQIVKYPMLEIMTIIFSLVYIFKNYSIIDYYTFFIYSMILSTYKGCFNTYELIISSISLVETEKRIILVEIFQMTHLIYLSNFREMLIQLVNLMTLFSANYYMKIFNLTIEIIFLECKKLIYYIFVTLICLSVQLLLLKSSNTNIKRKIFHFFSMVIYFNKSFLAIFLGQFLILIFIMSLAFRPVKRFNDRFKSSKDPGLVAISHILLLCSICYSSLFLDLYEYRAILIVICVLDSLSSIYGKIIKSKQKSLLSSLLSISTTKVICKLMIHSKYTLLISFMGVIEYLLKSNDNLFLPYLMIFFLRKRILISNC</sequence>
<feature type="transmembrane region" description="Helical" evidence="1">
    <location>
        <begin position="231"/>
        <end position="251"/>
    </location>
</feature>
<dbReference type="STRING" id="1288291.A0A059F2R8"/>
<dbReference type="VEuPathDB" id="MicrosporidiaDB:H312_01157"/>
<accession>A0A059F2R8</accession>
<protein>
    <recommendedName>
        <fullName evidence="4">Dolichol kinase</fullName>
    </recommendedName>
</protein>
<dbReference type="OrthoDB" id="2192525at2759"/>
<evidence type="ECO:0000313" key="3">
    <source>
        <dbReference type="Proteomes" id="UP000030655"/>
    </source>
</evidence>
<name>A0A059F2R8_9MICR</name>
<reference evidence="3" key="1">
    <citation type="submission" date="2013-02" db="EMBL/GenBank/DDBJ databases">
        <authorList>
            <consortium name="The Broad Institute Genome Sequencing Platform"/>
            <person name="Cuomo C."/>
            <person name="Becnel J."/>
            <person name="Sanscrainte N."/>
            <person name="Walker B."/>
            <person name="Young S.K."/>
            <person name="Zeng Q."/>
            <person name="Gargeya S."/>
            <person name="Fitzgerald M."/>
            <person name="Haas B."/>
            <person name="Abouelleil A."/>
            <person name="Alvarado L."/>
            <person name="Arachchi H.M."/>
            <person name="Berlin A.M."/>
            <person name="Chapman S.B."/>
            <person name="Dewar J."/>
            <person name="Goldberg J."/>
            <person name="Griggs A."/>
            <person name="Gujja S."/>
            <person name="Hansen M."/>
            <person name="Howarth C."/>
            <person name="Imamovic A."/>
            <person name="Larimer J."/>
            <person name="McCowan C."/>
            <person name="Murphy C."/>
            <person name="Neiman D."/>
            <person name="Pearson M."/>
            <person name="Priest M."/>
            <person name="Roberts A."/>
            <person name="Saif S."/>
            <person name="Shea T."/>
            <person name="Sisk P."/>
            <person name="Sykes S."/>
            <person name="Wortman J."/>
            <person name="Nusbaum C."/>
            <person name="Birren B."/>
        </authorList>
    </citation>
    <scope>NUCLEOTIDE SEQUENCE [LARGE SCALE GENOMIC DNA]</scope>
    <source>
        <strain evidence="3">PRA339</strain>
    </source>
</reference>
<feature type="transmembrane region" description="Helical" evidence="1">
    <location>
        <begin position="165"/>
        <end position="185"/>
    </location>
</feature>
<keyword evidence="1" id="KW-1133">Transmembrane helix</keyword>
<dbReference type="AlphaFoldDB" id="A0A059F2R8"/>
<gene>
    <name evidence="2" type="ORF">H312_01157</name>
</gene>
<feature type="transmembrane region" description="Helical" evidence="1">
    <location>
        <begin position="94"/>
        <end position="115"/>
    </location>
</feature>
<proteinExistence type="predicted"/>
<reference evidence="2 3" key="2">
    <citation type="submission" date="2014-03" db="EMBL/GenBank/DDBJ databases">
        <title>The Genome Sequence of Anncaliia algerae insect isolate PRA339.</title>
        <authorList>
            <consortium name="The Broad Institute Genome Sequencing Platform"/>
            <consortium name="The Broad Institute Genome Sequencing Center for Infectious Disease"/>
            <person name="Cuomo C."/>
            <person name="Becnel J."/>
            <person name="Sanscrainte N."/>
            <person name="Walker B."/>
            <person name="Young S.K."/>
            <person name="Zeng Q."/>
            <person name="Gargeya S."/>
            <person name="Fitzgerald M."/>
            <person name="Haas B."/>
            <person name="Abouelleil A."/>
            <person name="Alvarado L."/>
            <person name="Arachchi H.M."/>
            <person name="Berlin A.M."/>
            <person name="Chapman S.B."/>
            <person name="Dewar J."/>
            <person name="Goldberg J."/>
            <person name="Griggs A."/>
            <person name="Gujja S."/>
            <person name="Hansen M."/>
            <person name="Howarth C."/>
            <person name="Imamovic A."/>
            <person name="Larimer J."/>
            <person name="McCowan C."/>
            <person name="Murphy C."/>
            <person name="Neiman D."/>
            <person name="Pearson M."/>
            <person name="Priest M."/>
            <person name="Roberts A."/>
            <person name="Saif S."/>
            <person name="Shea T."/>
            <person name="Sisk P."/>
            <person name="Sykes S."/>
            <person name="Wortman J."/>
            <person name="Nusbaum C."/>
            <person name="Birren B."/>
        </authorList>
    </citation>
    <scope>NUCLEOTIDE SEQUENCE [LARGE SCALE GENOMIC DNA]</scope>
    <source>
        <strain evidence="2 3">PRA339</strain>
    </source>
</reference>
<dbReference type="EMBL" id="KK365143">
    <property type="protein sequence ID" value="KCZ81402.1"/>
    <property type="molecule type" value="Genomic_DNA"/>
</dbReference>
<dbReference type="HOGENOM" id="CLU_075329_0_0_1"/>
<organism evidence="2 3">
    <name type="scientific">Anncaliia algerae PRA339</name>
    <dbReference type="NCBI Taxonomy" id="1288291"/>
    <lineage>
        <taxon>Eukaryota</taxon>
        <taxon>Fungi</taxon>
        <taxon>Fungi incertae sedis</taxon>
        <taxon>Microsporidia</taxon>
        <taxon>Tubulinosematoidea</taxon>
        <taxon>Tubulinosematidae</taxon>
        <taxon>Anncaliia</taxon>
    </lineage>
</organism>
<keyword evidence="3" id="KW-1185">Reference proteome</keyword>
<dbReference type="Proteomes" id="UP000030655">
    <property type="component" value="Unassembled WGS sequence"/>
</dbReference>
<keyword evidence="1" id="KW-0812">Transmembrane</keyword>
<feature type="transmembrane region" description="Helical" evidence="1">
    <location>
        <begin position="127"/>
        <end position="145"/>
    </location>
</feature>
<evidence type="ECO:0008006" key="4">
    <source>
        <dbReference type="Google" id="ProtNLM"/>
    </source>
</evidence>
<evidence type="ECO:0000313" key="2">
    <source>
        <dbReference type="EMBL" id="KCZ81402.1"/>
    </source>
</evidence>
<keyword evidence="1" id="KW-0472">Membrane</keyword>
<evidence type="ECO:0000256" key="1">
    <source>
        <dbReference type="SAM" id="Phobius"/>
    </source>
</evidence>